<dbReference type="Proteomes" id="UP000193785">
    <property type="component" value="Unassembled WGS sequence"/>
</dbReference>
<comment type="caution">
    <text evidence="2">The sequence shown here is derived from an EMBL/GenBank/DDBJ whole genome shotgun (WGS) entry which is preliminary data.</text>
</comment>
<dbReference type="EMBL" id="MLJJ01000040">
    <property type="protein sequence ID" value="ORM96239.1"/>
    <property type="molecule type" value="Genomic_DNA"/>
</dbReference>
<name>A0ABX3UPH3_9GAMM</name>
<feature type="compositionally biased region" description="Basic and acidic residues" evidence="1">
    <location>
        <begin position="38"/>
        <end position="50"/>
    </location>
</feature>
<reference evidence="2 3" key="1">
    <citation type="journal article" date="2017" name="Antonie Van Leeuwenhoek">
        <title>Phylogenomic resolution of the bacterial genus Pantoea and its relationship with Erwinia and Tatumella.</title>
        <authorList>
            <person name="Palmer M."/>
            <person name="Steenkamp E.T."/>
            <person name="Coetzee M.P."/>
            <person name="Chan W.Y."/>
            <person name="van Zyl E."/>
            <person name="De Maayer P."/>
            <person name="Coutinho T.A."/>
            <person name="Blom J."/>
            <person name="Smits T.H."/>
            <person name="Duffy B."/>
            <person name="Venter S.N."/>
        </authorList>
    </citation>
    <scope>NUCLEOTIDE SEQUENCE [LARGE SCALE GENOMIC DNA]</scope>
    <source>
        <strain evidence="2 3">LMG 5345</strain>
    </source>
</reference>
<protein>
    <recommendedName>
        <fullName evidence="4">Hypervirulence associated protein TUDOR domain-containing protein</fullName>
    </recommendedName>
</protein>
<keyword evidence="3" id="KW-1185">Reference proteome</keyword>
<accession>A0ABX3UPH3</accession>
<organism evidence="2 3">
    <name type="scientific">Pantoea septica</name>
    <dbReference type="NCBI Taxonomy" id="472695"/>
    <lineage>
        <taxon>Bacteria</taxon>
        <taxon>Pseudomonadati</taxon>
        <taxon>Pseudomonadota</taxon>
        <taxon>Gammaproteobacteria</taxon>
        <taxon>Enterobacterales</taxon>
        <taxon>Erwiniaceae</taxon>
        <taxon>Pantoea</taxon>
    </lineage>
</organism>
<evidence type="ECO:0000256" key="1">
    <source>
        <dbReference type="SAM" id="MobiDB-lite"/>
    </source>
</evidence>
<feature type="compositionally biased region" description="Basic and acidic residues" evidence="1">
    <location>
        <begin position="1"/>
        <end position="16"/>
    </location>
</feature>
<dbReference type="RefSeq" id="WP_084885765.1">
    <property type="nucleotide sequence ID" value="NZ_MLJJ01000040.1"/>
</dbReference>
<feature type="region of interest" description="Disordered" evidence="1">
    <location>
        <begin position="1"/>
        <end position="73"/>
    </location>
</feature>
<evidence type="ECO:0008006" key="4">
    <source>
        <dbReference type="Google" id="ProtNLM"/>
    </source>
</evidence>
<proteinExistence type="predicted"/>
<sequence>MTVEKDHYVDPNDKARWGFSGSDGEIKVGPQTVGETGGVDHVRNEPKDEGAVNTGGGENSEAKKATKSTTATK</sequence>
<gene>
    <name evidence="2" type="ORF">HA46_17075</name>
</gene>
<evidence type="ECO:0000313" key="3">
    <source>
        <dbReference type="Proteomes" id="UP000193785"/>
    </source>
</evidence>
<evidence type="ECO:0000313" key="2">
    <source>
        <dbReference type="EMBL" id="ORM96239.1"/>
    </source>
</evidence>